<protein>
    <submittedName>
        <fullName evidence="3">Helix-turn-helix transcriptional regulator</fullName>
    </submittedName>
</protein>
<dbReference type="SMART" id="SM00530">
    <property type="entry name" value="HTH_XRE"/>
    <property type="match status" value="1"/>
</dbReference>
<dbReference type="Gene3D" id="1.10.260.40">
    <property type="entry name" value="lambda repressor-like DNA-binding domains"/>
    <property type="match status" value="1"/>
</dbReference>
<proteinExistence type="predicted"/>
<dbReference type="Proteomes" id="UP000623269">
    <property type="component" value="Unassembled WGS sequence"/>
</dbReference>
<dbReference type="PROSITE" id="PS50943">
    <property type="entry name" value="HTH_CROC1"/>
    <property type="match status" value="1"/>
</dbReference>
<keyword evidence="4" id="KW-1185">Reference proteome</keyword>
<evidence type="ECO:0000256" key="1">
    <source>
        <dbReference type="ARBA" id="ARBA00023125"/>
    </source>
</evidence>
<dbReference type="EMBL" id="JAEAGR010000004">
    <property type="protein sequence ID" value="MBH1940299.1"/>
    <property type="molecule type" value="Genomic_DNA"/>
</dbReference>
<comment type="caution">
    <text evidence="3">The sequence shown here is derived from an EMBL/GenBank/DDBJ whole genome shotgun (WGS) entry which is preliminary data.</text>
</comment>
<accession>A0A8J7GY40</accession>
<dbReference type="InterPro" id="IPR010982">
    <property type="entry name" value="Lambda_DNA-bd_dom_sf"/>
</dbReference>
<dbReference type="InterPro" id="IPR001387">
    <property type="entry name" value="Cro/C1-type_HTH"/>
</dbReference>
<gene>
    <name evidence="3" type="ORF">I5677_05240</name>
</gene>
<dbReference type="PANTHER" id="PTHR46558">
    <property type="entry name" value="TRACRIPTIONAL REGULATORY PROTEIN-RELATED-RELATED"/>
    <property type="match status" value="1"/>
</dbReference>
<name>A0A8J7GY40_9FIRM</name>
<dbReference type="CDD" id="cd00093">
    <property type="entry name" value="HTH_XRE"/>
    <property type="match status" value="1"/>
</dbReference>
<sequence length="290" mass="31601">MEEVILTAEASIILYKLEYRNTILGNRRIGGFMDLNENIKNNIQRLRKERNVTQDVLAAALDISIQAVSKWETGSSLPDIMQIPRIAKFFGVTIDYLFYNEGKEEVVIYGELPDDDTLRIVQFRGKKMLGAETWEKDKNISLKIPEDIINGESKIELHTEIWGNANIEGNISGNVNCGGKINCGNIGGNAICQEKINCGNIGGNAECNEGINSGNIGGNATCSDKINCGDIEGSVKCEGNINCGEISGNVNCTGDILCGIIESGVECKGTIRCKEIKGDVHCEGDIIYEK</sequence>
<feature type="domain" description="HTH cro/C1-type" evidence="2">
    <location>
        <begin position="43"/>
        <end position="97"/>
    </location>
</feature>
<dbReference type="PANTHER" id="PTHR46558:SF11">
    <property type="entry name" value="HTH-TYPE TRANSCRIPTIONAL REGULATOR XRE"/>
    <property type="match status" value="1"/>
</dbReference>
<organism evidence="3 4">
    <name type="scientific">Mobilitalea sibirica</name>
    <dbReference type="NCBI Taxonomy" id="1462919"/>
    <lineage>
        <taxon>Bacteria</taxon>
        <taxon>Bacillati</taxon>
        <taxon>Bacillota</taxon>
        <taxon>Clostridia</taxon>
        <taxon>Lachnospirales</taxon>
        <taxon>Lachnospiraceae</taxon>
        <taxon>Mobilitalea</taxon>
    </lineage>
</organism>
<evidence type="ECO:0000259" key="2">
    <source>
        <dbReference type="PROSITE" id="PS50943"/>
    </source>
</evidence>
<evidence type="ECO:0000313" key="3">
    <source>
        <dbReference type="EMBL" id="MBH1940299.1"/>
    </source>
</evidence>
<dbReference type="AlphaFoldDB" id="A0A8J7GY40"/>
<reference evidence="3" key="1">
    <citation type="submission" date="2020-12" db="EMBL/GenBank/DDBJ databases">
        <title>M. sibirica DSM 26468T genome.</title>
        <authorList>
            <person name="Thieme N."/>
            <person name="Rettenmaier R."/>
            <person name="Zverlov V."/>
            <person name="Liebl W."/>
        </authorList>
    </citation>
    <scope>NUCLEOTIDE SEQUENCE</scope>
    <source>
        <strain evidence="3">DSM 26468</strain>
    </source>
</reference>
<dbReference type="SUPFAM" id="SSF47413">
    <property type="entry name" value="lambda repressor-like DNA-binding domains"/>
    <property type="match status" value="1"/>
</dbReference>
<dbReference type="GO" id="GO:0003677">
    <property type="term" value="F:DNA binding"/>
    <property type="evidence" value="ECO:0007669"/>
    <property type="project" value="UniProtKB-KW"/>
</dbReference>
<evidence type="ECO:0000313" key="4">
    <source>
        <dbReference type="Proteomes" id="UP000623269"/>
    </source>
</evidence>
<keyword evidence="1" id="KW-0238">DNA-binding</keyword>
<dbReference type="Pfam" id="PF01381">
    <property type="entry name" value="HTH_3"/>
    <property type="match status" value="1"/>
</dbReference>